<dbReference type="CDD" id="cd06357">
    <property type="entry name" value="PBP1_AmiC"/>
    <property type="match status" value="1"/>
</dbReference>
<dbReference type="InterPro" id="IPR025944">
    <property type="entry name" value="Sigma_54_int_dom_CS"/>
</dbReference>
<evidence type="ECO:0000259" key="6">
    <source>
        <dbReference type="PROSITE" id="PS50045"/>
    </source>
</evidence>
<dbReference type="CDD" id="cd00009">
    <property type="entry name" value="AAA"/>
    <property type="match status" value="1"/>
</dbReference>
<dbReference type="InterPro" id="IPR009057">
    <property type="entry name" value="Homeodomain-like_sf"/>
</dbReference>
<evidence type="ECO:0000256" key="2">
    <source>
        <dbReference type="ARBA" id="ARBA00022840"/>
    </source>
</evidence>
<dbReference type="PROSITE" id="PS50045">
    <property type="entry name" value="SIGMA54_INTERACT_4"/>
    <property type="match status" value="1"/>
</dbReference>
<keyword evidence="1" id="KW-0547">Nucleotide-binding</keyword>
<dbReference type="PROSITE" id="PS00688">
    <property type="entry name" value="SIGMA54_INTERACT_3"/>
    <property type="match status" value="1"/>
</dbReference>
<evidence type="ECO:0000256" key="4">
    <source>
        <dbReference type="ARBA" id="ARBA00023125"/>
    </source>
</evidence>
<dbReference type="Pfam" id="PF00158">
    <property type="entry name" value="Sigma54_activat"/>
    <property type="match status" value="1"/>
</dbReference>
<dbReference type="Gene3D" id="1.10.10.60">
    <property type="entry name" value="Homeodomain-like"/>
    <property type="match status" value="1"/>
</dbReference>
<dbReference type="InterPro" id="IPR027417">
    <property type="entry name" value="P-loop_NTPase"/>
</dbReference>
<sequence>MNEISLGLLFSLTGVTSITEKGQYQAARFAINRYLQQSYQLVRLNTIVCDIRSDPDECVRQAEELAKSGVKIFIGCYTSACRKALLPVLERYDSLLMYPTLYEGLEAHPHVFYTGEVPNQQIFTLLLYMISHFGPKVYLIGTDYIYPHYTNRQIYEYITQLNGEVVGESYVSFGQNRFEEIIKDILARRPDAILSTLVGENVKYFYRCYYDMGVDPAEIPIFSPITSEIEIKAMGEKYGAGHYGCASYFQSIPNRENEKFIAEFKKFIGEDSVISSVMMNTYIGVRLLLEAIDKTGNVHRQDIFRYLKGRSFKAPNGVLKVDPNNMHLSRQVFIGRANHEGQFDLVWSSDTEIEPNPFFKYNISLPKPLPWMAIVNIWKEHSGDVLIVLDQQSKVLFASTRAQQLLNIGVGKKVDSDELRKNFNMIVDQVIHHHEPLRVLLGCSISDHSLLTHKNKKKEKIFQFHTIRTKNVAYQQTLQLAKVAAGTDANVLILGETGTGKEVLARAIHEQSERKNSPFVAVNMGAIPKELIASELFGYKEGAFTGAKKGGMKGKFEQADGGTLFLDEIGEMPLELQAYLLRAIANKTITRLGDDRERPVNVRIISATNRNLKEEIAYGRSFRADLYYRLNVFTLEIPPLRDRKEDISHLVTEMLHELYNQYGQGPMRISNDCLHQLHLHSWPGNIRELKNTIERAFFLAFKENEIKPEHLCLDIGQSGNNMHQPYKKIFKLKELEKEAIEKALQKTTSAKEVAEMLGISRSTLYRKMKQFNIKQQ</sequence>
<evidence type="ECO:0000256" key="5">
    <source>
        <dbReference type="ARBA" id="ARBA00023163"/>
    </source>
</evidence>
<organism evidence="7 8">
    <name type="scientific">Bacillus thermozeamaize</name>
    <dbReference type="NCBI Taxonomy" id="230954"/>
    <lineage>
        <taxon>Bacteria</taxon>
        <taxon>Bacillati</taxon>
        <taxon>Bacillota</taxon>
        <taxon>Bacilli</taxon>
        <taxon>Bacillales</taxon>
        <taxon>Bacillaceae</taxon>
        <taxon>Bacillus</taxon>
    </lineage>
</organism>
<dbReference type="InterPro" id="IPR028082">
    <property type="entry name" value="Peripla_BP_I"/>
</dbReference>
<dbReference type="InterPro" id="IPR025662">
    <property type="entry name" value="Sigma_54_int_dom_ATP-bd_1"/>
</dbReference>
<keyword evidence="2" id="KW-0067">ATP-binding</keyword>
<dbReference type="Gene3D" id="1.10.8.60">
    <property type="match status" value="1"/>
</dbReference>
<dbReference type="InterPro" id="IPR058031">
    <property type="entry name" value="AAA_lid_NorR"/>
</dbReference>
<dbReference type="SUPFAM" id="SSF52540">
    <property type="entry name" value="P-loop containing nucleoside triphosphate hydrolases"/>
    <property type="match status" value="1"/>
</dbReference>
<dbReference type="Gene3D" id="3.40.50.2300">
    <property type="match status" value="2"/>
</dbReference>
<dbReference type="GO" id="GO:0033218">
    <property type="term" value="F:amide binding"/>
    <property type="evidence" value="ECO:0007669"/>
    <property type="project" value="InterPro"/>
</dbReference>
<dbReference type="SMART" id="SM00382">
    <property type="entry name" value="AAA"/>
    <property type="match status" value="1"/>
</dbReference>
<feature type="domain" description="Sigma-54 factor interaction" evidence="6">
    <location>
        <begin position="467"/>
        <end position="698"/>
    </location>
</feature>
<protein>
    <recommendedName>
        <fullName evidence="6">Sigma-54 factor interaction domain-containing protein</fullName>
    </recommendedName>
</protein>
<dbReference type="GO" id="GO:0005524">
    <property type="term" value="F:ATP binding"/>
    <property type="evidence" value="ECO:0007669"/>
    <property type="project" value="UniProtKB-KW"/>
</dbReference>
<dbReference type="PANTHER" id="PTHR32071">
    <property type="entry name" value="TRANSCRIPTIONAL REGULATORY PROTEIN"/>
    <property type="match status" value="1"/>
</dbReference>
<proteinExistence type="predicted"/>
<gene>
    <name evidence="7" type="ORF">BAA01_04690</name>
</gene>
<accession>A0A1Y3PGW5</accession>
<dbReference type="PROSITE" id="PS00675">
    <property type="entry name" value="SIGMA54_INTERACT_1"/>
    <property type="match status" value="1"/>
</dbReference>
<dbReference type="PANTHER" id="PTHR32071:SF101">
    <property type="entry name" value="ACETOIN DEHYDROGENASE OPERON TRANSCRIPTIONAL ACTIVATOR ACOR"/>
    <property type="match status" value="1"/>
</dbReference>
<dbReference type="FunFam" id="3.40.50.300:FF:000006">
    <property type="entry name" value="DNA-binding transcriptional regulator NtrC"/>
    <property type="match status" value="1"/>
</dbReference>
<comment type="caution">
    <text evidence="7">The sequence shown here is derived from an EMBL/GenBank/DDBJ whole genome shotgun (WGS) entry which is preliminary data.</text>
</comment>
<reference evidence="8" key="1">
    <citation type="submission" date="2016-06" db="EMBL/GenBank/DDBJ databases">
        <authorList>
            <person name="Nascimento L."/>
            <person name="Pereira R.V."/>
            <person name="Martins L.F."/>
            <person name="Quaggio R.B."/>
            <person name="Silva A.M."/>
            <person name="Setubal J.C."/>
        </authorList>
    </citation>
    <scope>NUCLEOTIDE SEQUENCE [LARGE SCALE GENOMIC DNA]</scope>
</reference>
<evidence type="ECO:0000256" key="1">
    <source>
        <dbReference type="ARBA" id="ARBA00022741"/>
    </source>
</evidence>
<dbReference type="InterPro" id="IPR002078">
    <property type="entry name" value="Sigma_54_int"/>
</dbReference>
<dbReference type="InterPro" id="IPR002197">
    <property type="entry name" value="HTH_Fis"/>
</dbReference>
<keyword evidence="3" id="KW-0805">Transcription regulation</keyword>
<keyword evidence="4" id="KW-0238">DNA-binding</keyword>
<dbReference type="Pfam" id="PF13433">
    <property type="entry name" value="Peripla_BP_5"/>
    <property type="match status" value="1"/>
</dbReference>
<dbReference type="Gene3D" id="3.40.50.300">
    <property type="entry name" value="P-loop containing nucleotide triphosphate hydrolases"/>
    <property type="match status" value="1"/>
</dbReference>
<evidence type="ECO:0000256" key="3">
    <source>
        <dbReference type="ARBA" id="ARBA00023015"/>
    </source>
</evidence>
<dbReference type="AlphaFoldDB" id="A0A1Y3PGW5"/>
<dbReference type="Pfam" id="PF02954">
    <property type="entry name" value="HTH_8"/>
    <property type="match status" value="1"/>
</dbReference>
<dbReference type="InterPro" id="IPR039570">
    <property type="entry name" value="AmiC_PBP1"/>
</dbReference>
<keyword evidence="5" id="KW-0804">Transcription</keyword>
<dbReference type="PROSITE" id="PS00676">
    <property type="entry name" value="SIGMA54_INTERACT_2"/>
    <property type="match status" value="1"/>
</dbReference>
<dbReference type="GO" id="GO:0006355">
    <property type="term" value="P:regulation of DNA-templated transcription"/>
    <property type="evidence" value="ECO:0007669"/>
    <property type="project" value="InterPro"/>
</dbReference>
<dbReference type="SUPFAM" id="SSF46689">
    <property type="entry name" value="Homeodomain-like"/>
    <property type="match status" value="1"/>
</dbReference>
<dbReference type="EMBL" id="LZRT01000134">
    <property type="protein sequence ID" value="OUM84338.1"/>
    <property type="molecule type" value="Genomic_DNA"/>
</dbReference>
<dbReference type="InterPro" id="IPR025943">
    <property type="entry name" value="Sigma_54_int_dom_ATP-bd_2"/>
</dbReference>
<dbReference type="InterPro" id="IPR003593">
    <property type="entry name" value="AAA+_ATPase"/>
</dbReference>
<dbReference type="GO" id="GO:0043565">
    <property type="term" value="F:sequence-specific DNA binding"/>
    <property type="evidence" value="ECO:0007669"/>
    <property type="project" value="InterPro"/>
</dbReference>
<name>A0A1Y3PGW5_9BACI</name>
<dbReference type="Proteomes" id="UP000196475">
    <property type="component" value="Unassembled WGS sequence"/>
</dbReference>
<dbReference type="Pfam" id="PF25601">
    <property type="entry name" value="AAA_lid_14"/>
    <property type="match status" value="1"/>
</dbReference>
<dbReference type="SUPFAM" id="SSF53822">
    <property type="entry name" value="Periplasmic binding protein-like I"/>
    <property type="match status" value="1"/>
</dbReference>
<evidence type="ECO:0000313" key="7">
    <source>
        <dbReference type="EMBL" id="OUM84338.1"/>
    </source>
</evidence>
<evidence type="ECO:0000313" key="8">
    <source>
        <dbReference type="Proteomes" id="UP000196475"/>
    </source>
</evidence>